<dbReference type="FunCoup" id="A0A084QBI7">
    <property type="interactions" value="399"/>
</dbReference>
<comment type="similarity">
    <text evidence="1">Belongs to the class-II aminoacyl-tRNA synthetase family.</text>
</comment>
<evidence type="ECO:0000256" key="5">
    <source>
        <dbReference type="ARBA" id="ARBA00022840"/>
    </source>
</evidence>
<organism evidence="12 13">
    <name type="scientific">Stachybotrys chlorohalonatus (strain IBT 40285)</name>
    <dbReference type="NCBI Taxonomy" id="1283841"/>
    <lineage>
        <taxon>Eukaryota</taxon>
        <taxon>Fungi</taxon>
        <taxon>Dikarya</taxon>
        <taxon>Ascomycota</taxon>
        <taxon>Pezizomycotina</taxon>
        <taxon>Sordariomycetes</taxon>
        <taxon>Hypocreomycetidae</taxon>
        <taxon>Hypocreales</taxon>
        <taxon>Stachybotryaceae</taxon>
        <taxon>Stachybotrys</taxon>
    </lineage>
</organism>
<feature type="domain" description="Aminoacyl-transfer RNA synthetases class-II family profile" evidence="11">
    <location>
        <begin position="83"/>
        <end position="499"/>
    </location>
</feature>
<dbReference type="PROSITE" id="PS50862">
    <property type="entry name" value="AA_TRNA_LIGASE_II"/>
    <property type="match status" value="1"/>
</dbReference>
<keyword evidence="6" id="KW-0648">Protein biosynthesis</keyword>
<dbReference type="SUPFAM" id="SSF52954">
    <property type="entry name" value="Class II aaRS ABD-related"/>
    <property type="match status" value="1"/>
</dbReference>
<dbReference type="PANTHER" id="PTHR42753:SF2">
    <property type="entry name" value="PROLINE--TRNA LIGASE"/>
    <property type="match status" value="1"/>
</dbReference>
<dbReference type="InterPro" id="IPR004154">
    <property type="entry name" value="Anticodon-bd"/>
</dbReference>
<reference evidence="12 13" key="1">
    <citation type="journal article" date="2014" name="BMC Genomics">
        <title>Comparative genome sequencing reveals chemotype-specific gene clusters in the toxigenic black mold Stachybotrys.</title>
        <authorList>
            <person name="Semeiks J."/>
            <person name="Borek D."/>
            <person name="Otwinowski Z."/>
            <person name="Grishin N.V."/>
        </authorList>
    </citation>
    <scope>NUCLEOTIDE SEQUENCE [LARGE SCALE GENOMIC DNA]</scope>
    <source>
        <strain evidence="12 13">IBT 40285</strain>
    </source>
</reference>
<dbReference type="OMA" id="FQMGCYG"/>
<dbReference type="OrthoDB" id="10267474at2759"/>
<evidence type="ECO:0000256" key="10">
    <source>
        <dbReference type="SAM" id="Coils"/>
    </source>
</evidence>
<sequence>MPWSRGIMPRRAVSGWTQAVKQLRLFSHTARAATRQPRFTLSRVWAPTGAVTAAEGESGFEKLIRAGFIRQSQPGIFQLLPFGVRVQDKIEKLVDKHMQSIVVPKGASRVELSTITSEELWRKSGRLDSVASELFRFTDRKDTPLMLSPTHEEEITTLVASTLTSYKTLPLRLYQITRKYRDELRPRQGLLRSREFVMKDLYTFDISKDSALETYRDVSDAYRAIFADLKLPVLVAEASSGDMGGNYSHEYHLPDASGEDTVATCGQCGYIANDEVAETRKPPPLGIDTSDVETASSYFNYRRFVSKDRKTLINVWYPYLSSQTAGGNLNIHAVKAVLPDLDATIGNSDSSWKGIMHSQDTTSDPLRLVNVVDSRLAPSFAALQNTLPVLPDGFDYANTIQTIISESESGQGLNLLQVEDGDACPKCEAGELRKHRALELGHTFYLGTRYSKPLGAAVISPSSPRSPELVQMGCYGIGISRIFGAVAEHMADSRGLVWPRAIAPFEVVIIPTSSSGVTQEILDLYDALSSPTSRGSGLEVVLDDRKQRFGWKVRDADTMGYPILVILGKAWRENGVCEVQCRSLGIKQEVQLDNLVDQLEAMLSKLPSRLILLFRTQLADTSVRLAVNLESLDAQQLSQVKKQLDEELEHLTSSFAQLHGAQNKFRECLRCVQSRSAAPADATSVLVPLTNSLYVRGDLTDTNKVLVDVGTGFLVEKVGMKLKSAEKFYQGKVQELTDNLKDLEAIVQRKQTNARTIEEGTEVTRRA</sequence>
<dbReference type="InterPro" id="IPR009053">
    <property type="entry name" value="Prefoldin"/>
</dbReference>
<dbReference type="Pfam" id="PF00587">
    <property type="entry name" value="tRNA-synt_2b"/>
    <property type="match status" value="1"/>
</dbReference>
<dbReference type="InterPro" id="IPR002316">
    <property type="entry name" value="Pro-tRNA-ligase_IIa"/>
</dbReference>
<dbReference type="InParanoid" id="A0A084QBI7"/>
<dbReference type="EMBL" id="KL660859">
    <property type="protein sequence ID" value="KFA61322.1"/>
    <property type="molecule type" value="Genomic_DNA"/>
</dbReference>
<evidence type="ECO:0000259" key="11">
    <source>
        <dbReference type="PROSITE" id="PS50862"/>
    </source>
</evidence>
<dbReference type="InterPro" id="IPR002314">
    <property type="entry name" value="aa-tRNA-synt_IIb"/>
</dbReference>
<dbReference type="GO" id="GO:0004827">
    <property type="term" value="F:proline-tRNA ligase activity"/>
    <property type="evidence" value="ECO:0007669"/>
    <property type="project" value="UniProtKB-EC"/>
</dbReference>
<dbReference type="Proteomes" id="UP000028524">
    <property type="component" value="Unassembled WGS sequence"/>
</dbReference>
<evidence type="ECO:0000256" key="2">
    <source>
        <dbReference type="ARBA" id="ARBA00012831"/>
    </source>
</evidence>
<dbReference type="SUPFAM" id="SSF55681">
    <property type="entry name" value="Class II aaRS and biotin synthetases"/>
    <property type="match status" value="1"/>
</dbReference>
<evidence type="ECO:0000256" key="9">
    <source>
        <dbReference type="ARBA" id="ARBA00047671"/>
    </source>
</evidence>
<dbReference type="Gene3D" id="3.30.930.10">
    <property type="entry name" value="Bira Bifunctional Protein, Domain 2"/>
    <property type="match status" value="2"/>
</dbReference>
<keyword evidence="13" id="KW-1185">Reference proteome</keyword>
<evidence type="ECO:0000256" key="8">
    <source>
        <dbReference type="ARBA" id="ARBA00029731"/>
    </source>
</evidence>
<evidence type="ECO:0000256" key="6">
    <source>
        <dbReference type="ARBA" id="ARBA00022917"/>
    </source>
</evidence>
<evidence type="ECO:0000256" key="4">
    <source>
        <dbReference type="ARBA" id="ARBA00022741"/>
    </source>
</evidence>
<dbReference type="Gene3D" id="1.10.287.370">
    <property type="match status" value="1"/>
</dbReference>
<dbReference type="EC" id="6.1.1.15" evidence="2"/>
<dbReference type="Pfam" id="PF03129">
    <property type="entry name" value="HGTP_anticodon"/>
    <property type="match status" value="1"/>
</dbReference>
<dbReference type="AlphaFoldDB" id="A0A084QBI7"/>
<dbReference type="GO" id="GO:0005524">
    <property type="term" value="F:ATP binding"/>
    <property type="evidence" value="ECO:0007669"/>
    <property type="project" value="UniProtKB-KW"/>
</dbReference>
<evidence type="ECO:0000313" key="13">
    <source>
        <dbReference type="Proteomes" id="UP000028524"/>
    </source>
</evidence>
<comment type="catalytic activity">
    <reaction evidence="9">
        <text>tRNA(Pro) + L-proline + ATP = L-prolyl-tRNA(Pro) + AMP + diphosphate</text>
        <dbReference type="Rhea" id="RHEA:14305"/>
        <dbReference type="Rhea" id="RHEA-COMP:9700"/>
        <dbReference type="Rhea" id="RHEA-COMP:9702"/>
        <dbReference type="ChEBI" id="CHEBI:30616"/>
        <dbReference type="ChEBI" id="CHEBI:33019"/>
        <dbReference type="ChEBI" id="CHEBI:60039"/>
        <dbReference type="ChEBI" id="CHEBI:78442"/>
        <dbReference type="ChEBI" id="CHEBI:78532"/>
        <dbReference type="ChEBI" id="CHEBI:456215"/>
        <dbReference type="EC" id="6.1.1.15"/>
    </reaction>
</comment>
<dbReference type="InterPro" id="IPR044140">
    <property type="entry name" value="ProRS_anticodon_short"/>
</dbReference>
<dbReference type="GO" id="GO:0006433">
    <property type="term" value="P:prolyl-tRNA aminoacylation"/>
    <property type="evidence" value="ECO:0007669"/>
    <property type="project" value="InterPro"/>
</dbReference>
<dbReference type="CDD" id="cd00861">
    <property type="entry name" value="ProRS_anticodon_short"/>
    <property type="match status" value="1"/>
</dbReference>
<accession>A0A084QBI7</accession>
<dbReference type="PANTHER" id="PTHR42753">
    <property type="entry name" value="MITOCHONDRIAL RIBOSOME PROTEIN L39/PROLYL-TRNA LIGASE FAMILY MEMBER"/>
    <property type="match status" value="1"/>
</dbReference>
<proteinExistence type="inferred from homology"/>
<dbReference type="InterPro" id="IPR050062">
    <property type="entry name" value="Pro-tRNA_synthetase"/>
</dbReference>
<name>A0A084QBI7_STAC4</name>
<dbReference type="CDD" id="cd23157">
    <property type="entry name" value="Prefoldin_5"/>
    <property type="match status" value="1"/>
</dbReference>
<evidence type="ECO:0000313" key="12">
    <source>
        <dbReference type="EMBL" id="KFA61322.1"/>
    </source>
</evidence>
<dbReference type="NCBIfam" id="TIGR00293">
    <property type="entry name" value="prefoldin subunit alpha"/>
    <property type="match status" value="1"/>
</dbReference>
<dbReference type="InterPro" id="IPR045864">
    <property type="entry name" value="aa-tRNA-synth_II/BPL/LPL"/>
</dbReference>
<dbReference type="PRINTS" id="PR01046">
    <property type="entry name" value="TRNASYNTHPRO"/>
</dbReference>
<dbReference type="HOGENOM" id="CLU_016739_2_1_1"/>
<gene>
    <name evidence="12" type="ORF">S40285_05969</name>
</gene>
<keyword evidence="4" id="KW-0547">Nucleotide-binding</keyword>
<dbReference type="STRING" id="1283841.A0A084QBI7"/>
<keyword evidence="3" id="KW-0436">Ligase</keyword>
<keyword evidence="7" id="KW-0030">Aminoacyl-tRNA synthetase</keyword>
<dbReference type="InterPro" id="IPR036621">
    <property type="entry name" value="Anticodon-bd_dom_sf"/>
</dbReference>
<dbReference type="GO" id="GO:0005739">
    <property type="term" value="C:mitochondrion"/>
    <property type="evidence" value="ECO:0007669"/>
    <property type="project" value="TreeGrafter"/>
</dbReference>
<evidence type="ECO:0000256" key="3">
    <source>
        <dbReference type="ARBA" id="ARBA00022598"/>
    </source>
</evidence>
<dbReference type="Gene3D" id="3.40.50.800">
    <property type="entry name" value="Anticodon-binding domain"/>
    <property type="match status" value="1"/>
</dbReference>
<dbReference type="InterPro" id="IPR004127">
    <property type="entry name" value="Prefoldin_subunit_alpha"/>
</dbReference>
<dbReference type="Pfam" id="PF02996">
    <property type="entry name" value="Prefoldin"/>
    <property type="match status" value="1"/>
</dbReference>
<dbReference type="SUPFAM" id="SSF46579">
    <property type="entry name" value="Prefoldin"/>
    <property type="match status" value="1"/>
</dbReference>
<evidence type="ECO:0000256" key="1">
    <source>
        <dbReference type="ARBA" id="ARBA00008226"/>
    </source>
</evidence>
<protein>
    <recommendedName>
        <fullName evidence="2">proline--tRNA ligase</fullName>
        <ecNumber evidence="2">6.1.1.15</ecNumber>
    </recommendedName>
    <alternativeName>
        <fullName evidence="8">Prolyl-tRNA synthetase</fullName>
    </alternativeName>
</protein>
<feature type="coiled-coil region" evidence="10">
    <location>
        <begin position="726"/>
        <end position="753"/>
    </location>
</feature>
<keyword evidence="5" id="KW-0067">ATP-binding</keyword>
<dbReference type="InterPro" id="IPR006195">
    <property type="entry name" value="aa-tRNA-synth_II"/>
</dbReference>
<evidence type="ECO:0000256" key="7">
    <source>
        <dbReference type="ARBA" id="ARBA00023146"/>
    </source>
</evidence>
<keyword evidence="10" id="KW-0175">Coiled coil</keyword>